<feature type="region of interest" description="Disordered" evidence="2">
    <location>
        <begin position="1"/>
        <end position="28"/>
    </location>
</feature>
<dbReference type="Pfam" id="PF13391">
    <property type="entry name" value="HNH_2"/>
    <property type="match status" value="1"/>
</dbReference>
<dbReference type="PANTHER" id="PTHR23159">
    <property type="entry name" value="CENTROSOMAL PROTEIN 2"/>
    <property type="match status" value="1"/>
</dbReference>
<protein>
    <recommendedName>
        <fullName evidence="3">HNH nuclease domain-containing protein</fullName>
    </recommendedName>
</protein>
<dbReference type="EMBL" id="LVYI01000016">
    <property type="protein sequence ID" value="OAP54034.1"/>
    <property type="molecule type" value="Genomic_DNA"/>
</dbReference>
<accession>A0A178Z2V7</accession>
<dbReference type="PANTHER" id="PTHR23159:SF31">
    <property type="entry name" value="CENTROSOME-ASSOCIATED PROTEIN CEP250 ISOFORM X1"/>
    <property type="match status" value="1"/>
</dbReference>
<dbReference type="AlphaFoldDB" id="A0A178Z2V7"/>
<feature type="coiled-coil region" evidence="1">
    <location>
        <begin position="446"/>
        <end position="546"/>
    </location>
</feature>
<name>A0A178Z2V7_9EURO</name>
<evidence type="ECO:0000256" key="1">
    <source>
        <dbReference type="SAM" id="Coils"/>
    </source>
</evidence>
<keyword evidence="1" id="KW-0175">Coiled coil</keyword>
<feature type="domain" description="HNH nuclease" evidence="3">
    <location>
        <begin position="223"/>
        <end position="289"/>
    </location>
</feature>
<reference evidence="4 5" key="1">
    <citation type="submission" date="2016-04" db="EMBL/GenBank/DDBJ databases">
        <title>Draft genome of Fonsecaea erecta CBS 125763.</title>
        <authorList>
            <person name="Weiss V.A."/>
            <person name="Vicente V.A."/>
            <person name="Raittz R.T."/>
            <person name="Moreno L.F."/>
            <person name="De Souza E.M."/>
            <person name="Pedrosa F.O."/>
            <person name="Steffens M.B."/>
            <person name="Faoro H."/>
            <person name="Tadra-Sfeir M.Z."/>
            <person name="Najafzadeh M.J."/>
            <person name="Felipe M.S."/>
            <person name="Teixeira M."/>
            <person name="Sun J."/>
            <person name="Xi L."/>
            <person name="Gomes R."/>
            <person name="De Azevedo C.M."/>
            <person name="Salgado C.G."/>
            <person name="Da Silva M.B."/>
            <person name="Nascimento M.F."/>
            <person name="Queiroz-Telles F."/>
            <person name="Attili D.S."/>
            <person name="Gorbushina A."/>
        </authorList>
    </citation>
    <scope>NUCLEOTIDE SEQUENCE [LARGE SCALE GENOMIC DNA]</scope>
    <source>
        <strain evidence="4 5">CBS 125763</strain>
    </source>
</reference>
<evidence type="ECO:0000256" key="2">
    <source>
        <dbReference type="SAM" id="MobiDB-lite"/>
    </source>
</evidence>
<dbReference type="STRING" id="1367422.A0A178Z2V7"/>
<evidence type="ECO:0000313" key="5">
    <source>
        <dbReference type="Proteomes" id="UP000078343"/>
    </source>
</evidence>
<organism evidence="4 5">
    <name type="scientific">Fonsecaea erecta</name>
    <dbReference type="NCBI Taxonomy" id="1367422"/>
    <lineage>
        <taxon>Eukaryota</taxon>
        <taxon>Fungi</taxon>
        <taxon>Dikarya</taxon>
        <taxon>Ascomycota</taxon>
        <taxon>Pezizomycotina</taxon>
        <taxon>Eurotiomycetes</taxon>
        <taxon>Chaetothyriomycetidae</taxon>
        <taxon>Chaetothyriales</taxon>
        <taxon>Herpotrichiellaceae</taxon>
        <taxon>Fonsecaea</taxon>
    </lineage>
</organism>
<evidence type="ECO:0000259" key="3">
    <source>
        <dbReference type="Pfam" id="PF13391"/>
    </source>
</evidence>
<proteinExistence type="predicted"/>
<dbReference type="InterPro" id="IPR003615">
    <property type="entry name" value="HNH_nuc"/>
</dbReference>
<evidence type="ECO:0000313" key="4">
    <source>
        <dbReference type="EMBL" id="OAP54034.1"/>
    </source>
</evidence>
<dbReference type="OrthoDB" id="4120917at2759"/>
<feature type="coiled-coil region" evidence="1">
    <location>
        <begin position="95"/>
        <end position="143"/>
    </location>
</feature>
<dbReference type="GeneID" id="30015962"/>
<sequence length="564" mass="64435">MAQNRPPLERYKHRREEQSRHFQESSAVSTMSNSAVYSTITSDARCTEDPTLCELRAKNLATARQRQQSSEEYKVRGRDLDEVRDELRKHCELRLELCRSKKQELQLEREIIENDRDLTPKEVENQNRLLNELEREIYILQKQSNRLIGIALLSKCGNLAQSWDNLANAYGQALATITSSLPLSAKDKDIWPGGREEVDQANFRQSLNDCYNPDRKPKDPKWCPVSREYVRYYDVKAAHIVPFALGDVNVSFFFGDPLEKGYQRIWNIGNGLILHKKIELLFDQAAIQIVPGHSKDQAVGCLKVVVLDPEALTGHEDLGDLEGRELEFPDGISTRPQPEYLYISCVLAALRRKRFGCRGWRDDYEKLFGEPAWPHVQLDLNKSSLFALAAAAGDLGRFEKALKRFSFRKTPSSANSELDEATLAPALFGKPPANNHVVDDGGSTDAEKAELKLQESQAENQSIEFRGQREELVAEYEEKIKAFQDEQVRKEAEIEEKTKEFQAEQVRKDAEIEALKARVQRMEEEKKNLETRLAESGAVIAQLRRTVERKVSSFGETVLAKLRR</sequence>
<gene>
    <name evidence="4" type="ORF">AYL99_11794</name>
</gene>
<dbReference type="RefSeq" id="XP_018687401.1">
    <property type="nucleotide sequence ID" value="XM_018843299.1"/>
</dbReference>
<comment type="caution">
    <text evidence="4">The sequence shown here is derived from an EMBL/GenBank/DDBJ whole genome shotgun (WGS) entry which is preliminary data.</text>
</comment>
<dbReference type="Proteomes" id="UP000078343">
    <property type="component" value="Unassembled WGS sequence"/>
</dbReference>
<keyword evidence="5" id="KW-1185">Reference proteome</keyword>
<feature type="compositionally biased region" description="Basic and acidic residues" evidence="2">
    <location>
        <begin position="7"/>
        <end position="23"/>
    </location>
</feature>